<dbReference type="KEGG" id="lbc:LACBIDRAFT_321639"/>
<proteinExistence type="predicted"/>
<evidence type="ECO:0000313" key="2">
    <source>
        <dbReference type="EMBL" id="EDR13947.1"/>
    </source>
</evidence>
<dbReference type="EMBL" id="DS547092">
    <property type="protein sequence ID" value="EDR13947.1"/>
    <property type="molecule type" value="Genomic_DNA"/>
</dbReference>
<dbReference type="GeneID" id="6070842"/>
<feature type="compositionally biased region" description="Basic and acidic residues" evidence="1">
    <location>
        <begin position="239"/>
        <end position="261"/>
    </location>
</feature>
<dbReference type="RefSeq" id="XP_001874506.1">
    <property type="nucleotide sequence ID" value="XM_001874471.1"/>
</dbReference>
<protein>
    <submittedName>
        <fullName evidence="2">Predicted protein</fullName>
    </submittedName>
</protein>
<reference evidence="2 3" key="1">
    <citation type="journal article" date="2008" name="Nature">
        <title>The genome of Laccaria bicolor provides insights into mycorrhizal symbiosis.</title>
        <authorList>
            <person name="Martin F."/>
            <person name="Aerts A."/>
            <person name="Ahren D."/>
            <person name="Brun A."/>
            <person name="Danchin E.G.J."/>
            <person name="Duchaussoy F."/>
            <person name="Gibon J."/>
            <person name="Kohler A."/>
            <person name="Lindquist E."/>
            <person name="Pereda V."/>
            <person name="Salamov A."/>
            <person name="Shapiro H.J."/>
            <person name="Wuyts J."/>
            <person name="Blaudez D."/>
            <person name="Buee M."/>
            <person name="Brokstein P."/>
            <person name="Canbaeck B."/>
            <person name="Cohen D."/>
            <person name="Courty P.E."/>
            <person name="Coutinho P.M."/>
            <person name="Delaruelle C."/>
            <person name="Detter J.C."/>
            <person name="Deveau A."/>
            <person name="DiFazio S."/>
            <person name="Duplessis S."/>
            <person name="Fraissinet-Tachet L."/>
            <person name="Lucic E."/>
            <person name="Frey-Klett P."/>
            <person name="Fourrey C."/>
            <person name="Feussner I."/>
            <person name="Gay G."/>
            <person name="Grimwood J."/>
            <person name="Hoegger P.J."/>
            <person name="Jain P."/>
            <person name="Kilaru S."/>
            <person name="Labbe J."/>
            <person name="Lin Y.C."/>
            <person name="Legue V."/>
            <person name="Le Tacon F."/>
            <person name="Marmeisse R."/>
            <person name="Melayah D."/>
            <person name="Montanini B."/>
            <person name="Muratet M."/>
            <person name="Nehls U."/>
            <person name="Niculita-Hirzel H."/>
            <person name="Oudot-Le Secq M.P."/>
            <person name="Peter M."/>
            <person name="Quesneville H."/>
            <person name="Rajashekar B."/>
            <person name="Reich M."/>
            <person name="Rouhier N."/>
            <person name="Schmutz J."/>
            <person name="Yin T."/>
            <person name="Chalot M."/>
            <person name="Henrissat B."/>
            <person name="Kuees U."/>
            <person name="Lucas S."/>
            <person name="Van de Peer Y."/>
            <person name="Podila G.K."/>
            <person name="Polle A."/>
            <person name="Pukkila P.J."/>
            <person name="Richardson P.M."/>
            <person name="Rouze P."/>
            <person name="Sanders I.R."/>
            <person name="Stajich J.E."/>
            <person name="Tunlid A."/>
            <person name="Tuskan G."/>
            <person name="Grigoriev I.V."/>
        </authorList>
    </citation>
    <scope>NUCLEOTIDE SEQUENCE [LARGE SCALE GENOMIC DNA]</scope>
    <source>
        <strain evidence="3">S238N-H82 / ATCC MYA-4686</strain>
    </source>
</reference>
<sequence>MTFQHWHWGVVSRVMAVVLSLLAGDVPYIGTAIGTCPSAVLIISQALSFKCLGMEPMSKNSSIFSDGNPVIPAEFRWIPVDSGEMKFSIYLFSMDHKQCLFGNMLTKHGHSSSTTFTMLVTAANATPSPSPIATTANVAPRSPMATMTTNIDHNAVQQQRGDATHETTPNGHETTPNGYGATSPETKQRSAPTKRCHGRQRHANANDDDANTHDDASTPDNRTTCPRQCDYLHVQHPSPTEKHPAPTTERPRHETTPRAHETTPGTYETTPAPTKQHPTPTTIHEPAPPRYGAPAPATNGGEHLQLYHPTHNDERIYALAWLLVPPPLPCPYPLPCPLSLVPPPFSLSLPPSLYLPFSCPLSPALSLPLPLM</sequence>
<dbReference type="Proteomes" id="UP000001194">
    <property type="component" value="Unassembled WGS sequence"/>
</dbReference>
<keyword evidence="3" id="KW-1185">Reference proteome</keyword>
<gene>
    <name evidence="2" type="ORF">LACBIDRAFT_321639</name>
</gene>
<organism evidence="3">
    <name type="scientific">Laccaria bicolor (strain S238N-H82 / ATCC MYA-4686)</name>
    <name type="common">Bicoloured deceiver</name>
    <name type="synonym">Laccaria laccata var. bicolor</name>
    <dbReference type="NCBI Taxonomy" id="486041"/>
    <lineage>
        <taxon>Eukaryota</taxon>
        <taxon>Fungi</taxon>
        <taxon>Dikarya</taxon>
        <taxon>Basidiomycota</taxon>
        <taxon>Agaricomycotina</taxon>
        <taxon>Agaricomycetes</taxon>
        <taxon>Agaricomycetidae</taxon>
        <taxon>Agaricales</taxon>
        <taxon>Agaricineae</taxon>
        <taxon>Hydnangiaceae</taxon>
        <taxon>Laccaria</taxon>
    </lineage>
</organism>
<dbReference type="HOGENOM" id="CLU_744082_0_0_1"/>
<name>B0CTM9_LACBS</name>
<accession>B0CTM9</accession>
<dbReference type="AlphaFoldDB" id="B0CTM9"/>
<dbReference type="InParanoid" id="B0CTM9"/>
<evidence type="ECO:0000256" key="1">
    <source>
        <dbReference type="SAM" id="MobiDB-lite"/>
    </source>
</evidence>
<evidence type="ECO:0000313" key="3">
    <source>
        <dbReference type="Proteomes" id="UP000001194"/>
    </source>
</evidence>
<feature type="region of interest" description="Disordered" evidence="1">
    <location>
        <begin position="156"/>
        <end position="303"/>
    </location>
</feature>
<feature type="compositionally biased region" description="Basic residues" evidence="1">
    <location>
        <begin position="192"/>
        <end position="202"/>
    </location>
</feature>
<feature type="compositionally biased region" description="Polar residues" evidence="1">
    <location>
        <begin position="156"/>
        <end position="177"/>
    </location>
</feature>
<feature type="compositionally biased region" description="Polar residues" evidence="1">
    <location>
        <begin position="263"/>
        <end position="282"/>
    </location>
</feature>